<organism evidence="10 11">
    <name type="scientific">Halomicronema hongdechloris C2206</name>
    <dbReference type="NCBI Taxonomy" id="1641165"/>
    <lineage>
        <taxon>Bacteria</taxon>
        <taxon>Bacillati</taxon>
        <taxon>Cyanobacteriota</taxon>
        <taxon>Cyanophyceae</taxon>
        <taxon>Nodosilineales</taxon>
        <taxon>Nodosilineaceae</taxon>
        <taxon>Halomicronema</taxon>
    </lineage>
</organism>
<dbReference type="Pfam" id="PF07992">
    <property type="entry name" value="Pyr_redox_2"/>
    <property type="match status" value="1"/>
</dbReference>
<dbReference type="Gene3D" id="3.50.50.100">
    <property type="match status" value="1"/>
</dbReference>
<dbReference type="PANTHER" id="PTHR43706:SF47">
    <property type="entry name" value="EXTERNAL NADH-UBIQUINONE OXIDOREDUCTASE 1, MITOCHONDRIAL-RELATED"/>
    <property type="match status" value="1"/>
</dbReference>
<evidence type="ECO:0000256" key="5">
    <source>
        <dbReference type="ARBA" id="ARBA00023002"/>
    </source>
</evidence>
<gene>
    <name evidence="10" type="ORF">XM38_045250</name>
</gene>
<keyword evidence="8" id="KW-1133">Transmembrane helix</keyword>
<dbReference type="EC" id="1.6.5.9" evidence="2"/>
<sequence>MDQHNRCKRPAKIVIVGAGFGGFQAAQSLAGAAAEVLLIDRHDYHTFTPLLYQVATGQIEPALVTYPVRTKLRPLANVTFLQATVESVDMDHRLIASDDGLIPYDYLVLATGTRPSYHGIPGAREYAFGLKSLADAIALRHHLHQCYRQAWLTEASHQRQRLLTFVVVGGGATGVELAGALAEQMGGPWPRAFPDLAQLGQILLIQSGPRLLPEFSRSLGDYAHDRLHGLAVEVWLNTRVVSVDATGVQLSDGSFLETATVIWAAGLEAAQPTYWPSPALGGNGKLRVCPTLQLLDYPNVYGIGDVATIDHPRYSLAGVAPEALQQGVTVARSLRRQLSHRPPHRFRYRSKGRLAIIGGGSGIGRIAGVDIRGFGTWLLWLLVHLIYLPGYRNRSRLLRRWWRNYLLCHCSRRRQPRPQRINPCLASSRRSL</sequence>
<dbReference type="InterPro" id="IPR045024">
    <property type="entry name" value="NDH-2"/>
</dbReference>
<dbReference type="Proteomes" id="UP000191901">
    <property type="component" value="Chromosome"/>
</dbReference>
<dbReference type="PRINTS" id="PR00411">
    <property type="entry name" value="PNDRDTASEI"/>
</dbReference>
<dbReference type="GO" id="GO:0050136">
    <property type="term" value="F:NADH dehydrogenase (quinone) (non-electrogenic) activity"/>
    <property type="evidence" value="ECO:0007669"/>
    <property type="project" value="UniProtKB-EC"/>
</dbReference>
<keyword evidence="4" id="KW-0274">FAD</keyword>
<dbReference type="RefSeq" id="WP_080813605.1">
    <property type="nucleotide sequence ID" value="NZ_CP021983.2"/>
</dbReference>
<keyword evidence="8" id="KW-0472">Membrane</keyword>
<keyword evidence="3" id="KW-0285">Flavoprotein</keyword>
<protein>
    <recommendedName>
        <fullName evidence="2">NADH:ubiquinone reductase (non-electrogenic)</fullName>
        <ecNumber evidence="2">1.6.5.9</ecNumber>
    </recommendedName>
</protein>
<keyword evidence="6" id="KW-0520">NAD</keyword>
<evidence type="ECO:0000256" key="7">
    <source>
        <dbReference type="ARBA" id="ARBA00047599"/>
    </source>
</evidence>
<evidence type="ECO:0000313" key="11">
    <source>
        <dbReference type="Proteomes" id="UP000191901"/>
    </source>
</evidence>
<dbReference type="AlphaFoldDB" id="A0A1Z3HTG2"/>
<dbReference type="EMBL" id="CP021983">
    <property type="protein sequence ID" value="ASC73556.1"/>
    <property type="molecule type" value="Genomic_DNA"/>
</dbReference>
<evidence type="ECO:0000256" key="1">
    <source>
        <dbReference type="ARBA" id="ARBA00005272"/>
    </source>
</evidence>
<proteinExistence type="inferred from homology"/>
<dbReference type="KEGG" id="hhg:XM38_045250"/>
<evidence type="ECO:0000259" key="9">
    <source>
        <dbReference type="Pfam" id="PF07992"/>
    </source>
</evidence>
<evidence type="ECO:0000313" key="10">
    <source>
        <dbReference type="EMBL" id="ASC73556.1"/>
    </source>
</evidence>
<keyword evidence="5" id="KW-0560">Oxidoreductase</keyword>
<dbReference type="OrthoDB" id="9781621at2"/>
<dbReference type="InterPro" id="IPR023753">
    <property type="entry name" value="FAD/NAD-binding_dom"/>
</dbReference>
<evidence type="ECO:0000256" key="3">
    <source>
        <dbReference type="ARBA" id="ARBA00022630"/>
    </source>
</evidence>
<evidence type="ECO:0000256" key="4">
    <source>
        <dbReference type="ARBA" id="ARBA00022827"/>
    </source>
</evidence>
<dbReference type="InterPro" id="IPR036188">
    <property type="entry name" value="FAD/NAD-bd_sf"/>
</dbReference>
<evidence type="ECO:0000256" key="2">
    <source>
        <dbReference type="ARBA" id="ARBA00012637"/>
    </source>
</evidence>
<comment type="similarity">
    <text evidence="1">Belongs to the NADH dehydrogenase family.</text>
</comment>
<comment type="catalytic activity">
    <reaction evidence="7">
        <text>a quinone + NADH + H(+) = a quinol + NAD(+)</text>
        <dbReference type="Rhea" id="RHEA:46160"/>
        <dbReference type="ChEBI" id="CHEBI:15378"/>
        <dbReference type="ChEBI" id="CHEBI:24646"/>
        <dbReference type="ChEBI" id="CHEBI:57540"/>
        <dbReference type="ChEBI" id="CHEBI:57945"/>
        <dbReference type="ChEBI" id="CHEBI:132124"/>
        <dbReference type="EC" id="1.6.5.9"/>
    </reaction>
</comment>
<reference evidence="10 11" key="1">
    <citation type="journal article" date="2016" name="Biochim. Biophys. Acta">
        <title>Characterization of red-shifted phycobilisomes isolated from the chlorophyll f-containing cyanobacterium Halomicronema hongdechloris.</title>
        <authorList>
            <person name="Li Y."/>
            <person name="Lin Y."/>
            <person name="Garvey C.J."/>
            <person name="Birch D."/>
            <person name="Corkery R.W."/>
            <person name="Loughlin P.C."/>
            <person name="Scheer H."/>
            <person name="Willows R.D."/>
            <person name="Chen M."/>
        </authorList>
    </citation>
    <scope>NUCLEOTIDE SEQUENCE [LARGE SCALE GENOMIC DNA]</scope>
    <source>
        <strain evidence="10 11">C2206</strain>
    </source>
</reference>
<feature type="domain" description="FAD/NAD(P)-binding" evidence="9">
    <location>
        <begin position="12"/>
        <end position="326"/>
    </location>
</feature>
<dbReference type="SUPFAM" id="SSF51905">
    <property type="entry name" value="FAD/NAD(P)-binding domain"/>
    <property type="match status" value="2"/>
</dbReference>
<feature type="transmembrane region" description="Helical" evidence="8">
    <location>
        <begin position="374"/>
        <end position="391"/>
    </location>
</feature>
<name>A0A1Z3HTG2_9CYAN</name>
<evidence type="ECO:0000256" key="8">
    <source>
        <dbReference type="SAM" id="Phobius"/>
    </source>
</evidence>
<keyword evidence="11" id="KW-1185">Reference proteome</keyword>
<dbReference type="PRINTS" id="PR00368">
    <property type="entry name" value="FADPNR"/>
</dbReference>
<dbReference type="PANTHER" id="PTHR43706">
    <property type="entry name" value="NADH DEHYDROGENASE"/>
    <property type="match status" value="1"/>
</dbReference>
<evidence type="ECO:0000256" key="6">
    <source>
        <dbReference type="ARBA" id="ARBA00023027"/>
    </source>
</evidence>
<accession>A0A1Z3HTG2</accession>
<keyword evidence="8" id="KW-0812">Transmembrane</keyword>